<feature type="binding site" evidence="5">
    <location>
        <begin position="87"/>
        <end position="88"/>
    </location>
    <ligand>
        <name>5-phospho-alpha-D-ribose 1-diphosphate</name>
        <dbReference type="ChEBI" id="CHEBI:58017"/>
    </ligand>
</feature>
<keyword evidence="3 5" id="KW-0822">Tryptophan biosynthesis</keyword>
<dbReference type="InterPro" id="IPR036320">
    <property type="entry name" value="Glycosyl_Trfase_fam3_N_dom_sf"/>
</dbReference>
<keyword evidence="5" id="KW-0479">Metal-binding</keyword>
<feature type="binding site" evidence="5">
    <location>
        <position position="84"/>
    </location>
    <ligand>
        <name>5-phospho-alpha-D-ribose 1-diphosphate</name>
        <dbReference type="ChEBI" id="CHEBI:58017"/>
    </ligand>
</feature>
<dbReference type="AlphaFoldDB" id="A0A1D9DZA3"/>
<accession>A0A1D9DZA3</accession>
<dbReference type="GO" id="GO:0004048">
    <property type="term" value="F:anthranilate phosphoribosyltransferase activity"/>
    <property type="evidence" value="ECO:0007669"/>
    <property type="project" value="UniProtKB-UniRule"/>
</dbReference>
<dbReference type="Proteomes" id="UP000243784">
    <property type="component" value="Chromosome"/>
</dbReference>
<dbReference type="STRING" id="535712.A4Z71_04010"/>
<dbReference type="PANTHER" id="PTHR43285:SF2">
    <property type="entry name" value="ANTHRANILATE PHOSPHORIBOSYLTRANSFERASE"/>
    <property type="match status" value="1"/>
</dbReference>
<dbReference type="SUPFAM" id="SSF47648">
    <property type="entry name" value="Nucleoside phosphorylase/phosphoribosyltransferase N-terminal domain"/>
    <property type="match status" value="1"/>
</dbReference>
<dbReference type="InterPro" id="IPR035902">
    <property type="entry name" value="Nuc_phospho_transferase"/>
</dbReference>
<dbReference type="OrthoDB" id="9806430at2"/>
<feature type="binding site" evidence="5">
    <location>
        <position position="96"/>
    </location>
    <ligand>
        <name>Mg(2+)</name>
        <dbReference type="ChEBI" id="CHEBI:18420"/>
        <label>1</label>
    </ligand>
</feature>
<keyword evidence="5" id="KW-0460">Magnesium</keyword>
<dbReference type="EC" id="2.4.2.18" evidence="5"/>
<dbReference type="Pfam" id="PF02885">
    <property type="entry name" value="Glycos_trans_3N"/>
    <property type="match status" value="1"/>
</dbReference>
<comment type="function">
    <text evidence="5">Catalyzes the transfer of the phosphoribosyl group of 5-phosphorylribose-1-pyrophosphate (PRPP) to anthranilate to yield N-(5'-phosphoribosyl)-anthranilate (PRA).</text>
</comment>
<evidence type="ECO:0000313" key="9">
    <source>
        <dbReference type="Proteomes" id="UP000243784"/>
    </source>
</evidence>
<keyword evidence="5" id="KW-0028">Amino-acid biosynthesis</keyword>
<dbReference type="Gene3D" id="3.40.1030.10">
    <property type="entry name" value="Nucleoside phosphorylase/phosphoribosyltransferase catalytic domain"/>
    <property type="match status" value="1"/>
</dbReference>
<feature type="domain" description="Glycosyl transferase family 3" evidence="6">
    <location>
        <begin position="78"/>
        <end position="323"/>
    </location>
</feature>
<gene>
    <name evidence="5" type="primary">trpD</name>
    <name evidence="8" type="ORF">A4Z71_04010</name>
</gene>
<keyword evidence="4 5" id="KW-0057">Aromatic amino acid biosynthesis</keyword>
<feature type="binding site" evidence="5">
    <location>
        <position position="229"/>
    </location>
    <ligand>
        <name>Mg(2+)</name>
        <dbReference type="ChEBI" id="CHEBI:18420"/>
        <label>1</label>
    </ligand>
</feature>
<proteinExistence type="inferred from homology"/>
<dbReference type="Gene3D" id="1.20.970.10">
    <property type="entry name" value="Transferase, Pyrimidine Nucleoside Phosphorylase, Chain C"/>
    <property type="match status" value="1"/>
</dbReference>
<keyword evidence="1 5" id="KW-0328">Glycosyltransferase</keyword>
<dbReference type="SUPFAM" id="SSF52418">
    <property type="entry name" value="Nucleoside phosphorylase/phosphoribosyltransferase catalytic domain"/>
    <property type="match status" value="1"/>
</dbReference>
<name>A0A1D9DZA3_9MICO</name>
<evidence type="ECO:0000256" key="2">
    <source>
        <dbReference type="ARBA" id="ARBA00022679"/>
    </source>
</evidence>
<dbReference type="InterPro" id="IPR005940">
    <property type="entry name" value="Anthranilate_Pribosyl_Tfrase"/>
</dbReference>
<dbReference type="InterPro" id="IPR000312">
    <property type="entry name" value="Glycosyl_Trfase_fam3"/>
</dbReference>
<dbReference type="GO" id="GO:0000162">
    <property type="term" value="P:L-tryptophan biosynthetic process"/>
    <property type="evidence" value="ECO:0007669"/>
    <property type="project" value="UniProtKB-UniRule"/>
</dbReference>
<dbReference type="EMBL" id="CP015208">
    <property type="protein sequence ID" value="AOY56142.1"/>
    <property type="molecule type" value="Genomic_DNA"/>
</dbReference>
<evidence type="ECO:0000259" key="7">
    <source>
        <dbReference type="Pfam" id="PF02885"/>
    </source>
</evidence>
<comment type="caution">
    <text evidence="5">Lacks conserved residue(s) required for the propagation of feature annotation.</text>
</comment>
<dbReference type="PANTHER" id="PTHR43285">
    <property type="entry name" value="ANTHRANILATE PHOSPHORIBOSYLTRANSFERASE"/>
    <property type="match status" value="1"/>
</dbReference>
<feature type="binding site" evidence="5">
    <location>
        <position position="84"/>
    </location>
    <ligand>
        <name>anthranilate</name>
        <dbReference type="ChEBI" id="CHEBI:16567"/>
        <label>1</label>
    </ligand>
</feature>
<comment type="similarity">
    <text evidence="5">Belongs to the anthranilate phosphoribosyltransferase family.</text>
</comment>
<feature type="binding site" evidence="5">
    <location>
        <position position="228"/>
    </location>
    <ligand>
        <name>Mg(2+)</name>
        <dbReference type="ChEBI" id="CHEBI:18420"/>
        <label>2</label>
    </ligand>
</feature>
<evidence type="ECO:0000313" key="8">
    <source>
        <dbReference type="EMBL" id="AOY56142.1"/>
    </source>
</evidence>
<feature type="binding site" evidence="5">
    <location>
        <position position="92"/>
    </location>
    <ligand>
        <name>5-phospho-alpha-D-ribose 1-diphosphate</name>
        <dbReference type="ChEBI" id="CHEBI:58017"/>
    </ligand>
</feature>
<dbReference type="KEGG" id="rpla:A4Z71_04010"/>
<organism evidence="8 9">
    <name type="scientific">Candidatus Rhodoluna planktonica</name>
    <dbReference type="NCBI Taxonomy" id="535712"/>
    <lineage>
        <taxon>Bacteria</taxon>
        <taxon>Bacillati</taxon>
        <taxon>Actinomycetota</taxon>
        <taxon>Actinomycetes</taxon>
        <taxon>Micrococcales</taxon>
        <taxon>Microbacteriaceae</taxon>
        <taxon>Luna cluster</taxon>
        <taxon>Luna-1 subcluster</taxon>
        <taxon>Rhodoluna</taxon>
    </lineage>
</organism>
<protein>
    <recommendedName>
        <fullName evidence="5">Anthranilate phosphoribosyltransferase</fullName>
        <ecNumber evidence="5">2.4.2.18</ecNumber>
    </recommendedName>
</protein>
<sequence length="358" mass="37522">MTLVQTWPAILGKLLLKSDLSRQEASWAMREIMSGEASEAQVGAFMMALRAKGESVQELSGLVDVMLDHAVILDTGSDAVDIVGTGGDLVGTVNVSSMATVVTASAGIPVMKHGSRSASGKTGSSEMLEVLGIRLDLSPVRVAEVFRQLGITFFFAPVFHPAMRYVAPIRKQLGVPTTFNFLGPLANPAQPIATSLGVANAVVAPLMAQEIANRGRTALVFRGDDGLDELTTTGDSQVWQVSGGEVGLEKLNLKKLGIQPTQIDALIGGDAHFNAEVAKALFAGKTDGNLGAIKDIVLLNAAGGLVSYELATNPDAATKDLHERFNAALQKVTVALESGATLSKLTEWIAATQTDSID</sequence>
<feature type="binding site" evidence="5">
    <location>
        <begin position="94"/>
        <end position="97"/>
    </location>
    <ligand>
        <name>5-phospho-alpha-D-ribose 1-diphosphate</name>
        <dbReference type="ChEBI" id="CHEBI:58017"/>
    </ligand>
</feature>
<dbReference type="HAMAP" id="MF_00211">
    <property type="entry name" value="TrpD"/>
    <property type="match status" value="1"/>
</dbReference>
<evidence type="ECO:0000256" key="5">
    <source>
        <dbReference type="HAMAP-Rule" id="MF_00211"/>
    </source>
</evidence>
<keyword evidence="2 5" id="KW-0808">Transferase</keyword>
<feature type="binding site" evidence="5">
    <location>
        <position position="124"/>
    </location>
    <ligand>
        <name>5-phospho-alpha-D-ribose 1-diphosphate</name>
        <dbReference type="ChEBI" id="CHEBI:58017"/>
    </ligand>
</feature>
<evidence type="ECO:0000256" key="3">
    <source>
        <dbReference type="ARBA" id="ARBA00022822"/>
    </source>
</evidence>
<evidence type="ECO:0000256" key="1">
    <source>
        <dbReference type="ARBA" id="ARBA00022676"/>
    </source>
</evidence>
<dbReference type="Pfam" id="PF00591">
    <property type="entry name" value="Glycos_transf_3"/>
    <property type="match status" value="1"/>
</dbReference>
<comment type="pathway">
    <text evidence="5">Amino-acid biosynthesis; L-tryptophan biosynthesis; L-tryptophan from chorismate: step 2/5.</text>
</comment>
<dbReference type="NCBIfam" id="TIGR01245">
    <property type="entry name" value="trpD"/>
    <property type="match status" value="1"/>
</dbReference>
<comment type="cofactor">
    <cofactor evidence="5">
        <name>Mg(2+)</name>
        <dbReference type="ChEBI" id="CHEBI:18420"/>
    </cofactor>
    <text evidence="5">Binds 2 magnesium ions per monomer.</text>
</comment>
<evidence type="ECO:0000259" key="6">
    <source>
        <dbReference type="Pfam" id="PF00591"/>
    </source>
</evidence>
<dbReference type="RefSeq" id="WP_070954652.1">
    <property type="nucleotide sequence ID" value="NZ_CP015208.1"/>
</dbReference>
<reference evidence="8 9" key="1">
    <citation type="journal article" date="2016" name="Biochim. Biophys. Acta">
        <title>Photochemical characterization of actinorhodopsin and its functional existence in the natural host.</title>
        <authorList>
            <person name="Nakamura S."/>
            <person name="Kikukawa T."/>
            <person name="Tamogami J."/>
            <person name="Kamiya M."/>
            <person name="Aizawa T."/>
            <person name="Hahn M.W."/>
            <person name="Ihara K."/>
            <person name="Kamo N."/>
            <person name="Demura M."/>
        </authorList>
    </citation>
    <scope>NUCLEOTIDE SEQUENCE [LARGE SCALE GENOMIC DNA]</scope>
    <source>
        <strain evidence="8 9">MWH-Dar1</strain>
    </source>
</reference>
<feature type="domain" description="Glycosyl transferase family 3 N-terminal" evidence="7">
    <location>
        <begin position="9"/>
        <end position="70"/>
    </location>
</feature>
<keyword evidence="9" id="KW-1185">Reference proteome</keyword>
<feature type="binding site" evidence="5">
    <location>
        <position position="229"/>
    </location>
    <ligand>
        <name>Mg(2+)</name>
        <dbReference type="ChEBI" id="CHEBI:18420"/>
        <label>2</label>
    </ligand>
</feature>
<feature type="binding site" evidence="5">
    <location>
        <position position="170"/>
    </location>
    <ligand>
        <name>anthranilate</name>
        <dbReference type="ChEBI" id="CHEBI:16567"/>
        <label>2</label>
    </ligand>
</feature>
<evidence type="ECO:0000256" key="4">
    <source>
        <dbReference type="ARBA" id="ARBA00023141"/>
    </source>
</evidence>
<feature type="binding site" evidence="5">
    <location>
        <begin position="112"/>
        <end position="120"/>
    </location>
    <ligand>
        <name>5-phospho-alpha-D-ribose 1-diphosphate</name>
        <dbReference type="ChEBI" id="CHEBI:58017"/>
    </ligand>
</feature>
<dbReference type="InterPro" id="IPR017459">
    <property type="entry name" value="Glycosyl_Trfase_fam3_N_dom"/>
</dbReference>
<comment type="subunit">
    <text evidence="5">Homodimer.</text>
</comment>
<dbReference type="GO" id="GO:0005829">
    <property type="term" value="C:cytosol"/>
    <property type="evidence" value="ECO:0007669"/>
    <property type="project" value="TreeGrafter"/>
</dbReference>
<dbReference type="UniPathway" id="UPA00035">
    <property type="reaction ID" value="UER00041"/>
</dbReference>
<dbReference type="GO" id="GO:0000287">
    <property type="term" value="F:magnesium ion binding"/>
    <property type="evidence" value="ECO:0007669"/>
    <property type="project" value="UniProtKB-UniRule"/>
</dbReference>
<comment type="catalytic activity">
    <reaction evidence="5">
        <text>N-(5-phospho-beta-D-ribosyl)anthranilate + diphosphate = 5-phospho-alpha-D-ribose 1-diphosphate + anthranilate</text>
        <dbReference type="Rhea" id="RHEA:11768"/>
        <dbReference type="ChEBI" id="CHEBI:16567"/>
        <dbReference type="ChEBI" id="CHEBI:18277"/>
        <dbReference type="ChEBI" id="CHEBI:33019"/>
        <dbReference type="ChEBI" id="CHEBI:58017"/>
        <dbReference type="EC" id="2.4.2.18"/>
    </reaction>
</comment>